<feature type="compositionally biased region" description="Polar residues" evidence="1">
    <location>
        <begin position="329"/>
        <end position="350"/>
    </location>
</feature>
<gene>
    <name evidence="3" type="primary">LOC106814230</name>
</gene>
<feature type="region of interest" description="Disordered" evidence="1">
    <location>
        <begin position="320"/>
        <end position="352"/>
    </location>
</feature>
<protein>
    <submittedName>
        <fullName evidence="3">Uncharacterized protein LOC106814230</fullName>
    </submittedName>
</protein>
<organism evidence="2 3">
    <name type="scientific">Priapulus caudatus</name>
    <name type="common">Priapulid worm</name>
    <dbReference type="NCBI Taxonomy" id="37621"/>
    <lineage>
        <taxon>Eukaryota</taxon>
        <taxon>Metazoa</taxon>
        <taxon>Ecdysozoa</taxon>
        <taxon>Scalidophora</taxon>
        <taxon>Priapulida</taxon>
        <taxon>Priapulimorpha</taxon>
        <taxon>Priapulimorphida</taxon>
        <taxon>Priapulidae</taxon>
        <taxon>Priapulus</taxon>
    </lineage>
</organism>
<dbReference type="GeneID" id="106814230"/>
<reference evidence="3" key="1">
    <citation type="submission" date="2025-08" db="UniProtKB">
        <authorList>
            <consortium name="RefSeq"/>
        </authorList>
    </citation>
    <scope>IDENTIFICATION</scope>
</reference>
<accession>A0ABM1EP93</accession>
<dbReference type="Proteomes" id="UP000695022">
    <property type="component" value="Unplaced"/>
</dbReference>
<evidence type="ECO:0000313" key="3">
    <source>
        <dbReference type="RefSeq" id="XP_014674014.1"/>
    </source>
</evidence>
<dbReference type="RefSeq" id="XP_014674014.1">
    <property type="nucleotide sequence ID" value="XM_014818528.1"/>
</dbReference>
<proteinExistence type="predicted"/>
<sequence length="470" mass="52011">MQNLFEELYEVQLALPKATHLPKYKKVKKFKLKHSESQSENLTRSLGSHTSMSNTSTDSAYISAECGSAEGSSHCTGSSTVYVNEARDKVSMRVNESCLETVSCLSEPPDKASLEFNGKPHKANSCVNQTASEPSLQVSDVCDEVFLQVNEASGALATLNLEKDRPKSADDKLKLSTSVVIESNCEAEGSHTLLNIPTAHRHSTQKSHTSFMFWRRKNKCCGKRVSVSPRIDVLLQQILPLKSKNCHVQPPKAHKRPLVYLKRNLKNRKETMKQAMAGHVHTMSRKRKLCTQKHNKGYDDSIKKMKSNEKISLLVSGMEESCTKASGKPKTSTSISNETLRASVRSQKTSCGEARLKRKSNKTKTSAKIVSGQVNVKVAVQPTTQLKTVPSLGRYKGKAIGVCRPNMAKRHPNGASVDVQTLLKLRRPRSFGSLSQMEQLELLSPGLQYKQTEKTLSHCGGSWSTIVKEN</sequence>
<name>A0ABM1EP93_PRICU</name>
<keyword evidence="2" id="KW-1185">Reference proteome</keyword>
<evidence type="ECO:0000313" key="2">
    <source>
        <dbReference type="Proteomes" id="UP000695022"/>
    </source>
</evidence>
<evidence type="ECO:0000256" key="1">
    <source>
        <dbReference type="SAM" id="MobiDB-lite"/>
    </source>
</evidence>